<evidence type="ECO:0000313" key="1">
    <source>
        <dbReference type="EMBL" id="CAG8507780.1"/>
    </source>
</evidence>
<comment type="caution">
    <text evidence="1">The sequence shown here is derived from an EMBL/GenBank/DDBJ whole genome shotgun (WGS) entry which is preliminary data.</text>
</comment>
<keyword evidence="2" id="KW-1185">Reference proteome</keyword>
<evidence type="ECO:0000313" key="2">
    <source>
        <dbReference type="Proteomes" id="UP000789525"/>
    </source>
</evidence>
<dbReference type="EMBL" id="CAJVPT010004395">
    <property type="protein sequence ID" value="CAG8507780.1"/>
    <property type="molecule type" value="Genomic_DNA"/>
</dbReference>
<name>A0ACA9L540_9GLOM</name>
<proteinExistence type="predicted"/>
<dbReference type="Proteomes" id="UP000789525">
    <property type="component" value="Unassembled WGS sequence"/>
</dbReference>
<gene>
    <name evidence="1" type="ORF">ACOLOM_LOCUS3084</name>
</gene>
<reference evidence="1" key="1">
    <citation type="submission" date="2021-06" db="EMBL/GenBank/DDBJ databases">
        <authorList>
            <person name="Kallberg Y."/>
            <person name="Tangrot J."/>
            <person name="Rosling A."/>
        </authorList>
    </citation>
    <scope>NUCLEOTIDE SEQUENCE</scope>
    <source>
        <strain evidence="1">CL356</strain>
    </source>
</reference>
<organism evidence="1 2">
    <name type="scientific">Acaulospora colombiana</name>
    <dbReference type="NCBI Taxonomy" id="27376"/>
    <lineage>
        <taxon>Eukaryota</taxon>
        <taxon>Fungi</taxon>
        <taxon>Fungi incertae sedis</taxon>
        <taxon>Mucoromycota</taxon>
        <taxon>Glomeromycotina</taxon>
        <taxon>Glomeromycetes</taxon>
        <taxon>Diversisporales</taxon>
        <taxon>Acaulosporaceae</taxon>
        <taxon>Acaulospora</taxon>
    </lineage>
</organism>
<protein>
    <submittedName>
        <fullName evidence="1">3835_t:CDS:1</fullName>
    </submittedName>
</protein>
<sequence length="736" mass="82781">MHNGLRQHYHAQLIVILDASQSHNPATIIAPDTFFATQKDGRLKSVLLDHLYEEFPKVPVQQFPRRFWNDEAGLNFITELSLQDDERAGLLVTVHSRYYALQAVAALFKYIEATFDTIYPPHTLVIKYRALEETARNLELIEGVSGLKVYSLYGILNGTFTPQGARLLRTTLLSPINSQTAIDARLDAVAELVRSEETYTAIRDALRGVQKVDLDKLVIRLAAVDRRSPANGSVKVAFERMGQLLDLQKIIKNVPAIGRAARLANSQLLKVIGELVSDPRIGEIAETINDYFNDYSTGPKKADRNPLLDVARASYKENIHDIFDLGKTTQEKYEVPVELVYLQEGGGGFHFSLLRSVTEDADWEWPQEWIDRTLRRKKWIFSSLDLKKLNARMREMLEETLMISARLHSWICSGHLLSALSVSISTLVQLHTQILRPEFTGTLAIKSGRHPVMEGVRAAGSFVSNDVFANESVCFQIIQGPKYVIHWVKQHRASSKRLDPEPLPFLILYNRLFDSLLTRLSNEDDSERSLSTFSNEMATTSMILGLSTKDSLVLIDELGRGTSAQEGVGIAHAIAEELIERKDAVQVQVSLLLYHHTFPQRHLGYVMEPQKKTYTMVNFLTNSECILDLVRYCLGSLGLELARLADLPDAVTTEAKRVAAILVAHEQQRKESSQGSQISIRRKAILTLATQLKQILRVSTLPDEELARYLLKMQNDIGAKLDSTIISCSEGNPQEL</sequence>
<accession>A0ACA9L540</accession>